<evidence type="ECO:0000313" key="7">
    <source>
        <dbReference type="Proteomes" id="UP000704176"/>
    </source>
</evidence>
<gene>
    <name evidence="6" type="ORF">K9B37_08620</name>
</gene>
<dbReference type="PANTHER" id="PTHR30055">
    <property type="entry name" value="HTH-TYPE TRANSCRIPTIONAL REGULATOR RUTR"/>
    <property type="match status" value="1"/>
</dbReference>
<sequence length="94" mass="10517">MSSVRAYNSPLREEKTRETREAILAALFELMDSASAPDEISTEAIAQKAGVQRRTIFRHFATKDDLLAAFWPWLNARIGAAMQRHGIEMPTLAA</sequence>
<keyword evidence="2 4" id="KW-0238">DNA-binding</keyword>
<evidence type="ECO:0000256" key="4">
    <source>
        <dbReference type="PROSITE-ProRule" id="PRU00335"/>
    </source>
</evidence>
<organism evidence="6 7">
    <name type="scientific">Microvirga puerhi</name>
    <dbReference type="NCBI Taxonomy" id="2876078"/>
    <lineage>
        <taxon>Bacteria</taxon>
        <taxon>Pseudomonadati</taxon>
        <taxon>Pseudomonadota</taxon>
        <taxon>Alphaproteobacteria</taxon>
        <taxon>Hyphomicrobiales</taxon>
        <taxon>Methylobacteriaceae</taxon>
        <taxon>Microvirga</taxon>
    </lineage>
</organism>
<name>A0ABS7VMG5_9HYPH</name>
<dbReference type="SUPFAM" id="SSF46689">
    <property type="entry name" value="Homeodomain-like"/>
    <property type="match status" value="1"/>
</dbReference>
<feature type="domain" description="HTH tetR-type" evidence="5">
    <location>
        <begin position="17"/>
        <end position="78"/>
    </location>
</feature>
<reference evidence="6 7" key="1">
    <citation type="submission" date="2021-09" db="EMBL/GenBank/DDBJ databases">
        <title>The complete genome sequence of a new microorganism.</title>
        <authorList>
            <person name="Zi Z."/>
        </authorList>
    </citation>
    <scope>NUCLEOTIDE SEQUENCE [LARGE SCALE GENOMIC DNA]</scope>
    <source>
        <strain evidence="6 7">WGZ8</strain>
    </source>
</reference>
<feature type="DNA-binding region" description="H-T-H motif" evidence="4">
    <location>
        <begin position="41"/>
        <end position="60"/>
    </location>
</feature>
<evidence type="ECO:0000256" key="3">
    <source>
        <dbReference type="ARBA" id="ARBA00023163"/>
    </source>
</evidence>
<dbReference type="RefSeq" id="WP_224312677.1">
    <property type="nucleotide sequence ID" value="NZ_JAIRBM010000005.1"/>
</dbReference>
<comment type="caution">
    <text evidence="6">The sequence shown here is derived from an EMBL/GenBank/DDBJ whole genome shotgun (WGS) entry which is preliminary data.</text>
</comment>
<dbReference type="Gene3D" id="1.10.357.10">
    <property type="entry name" value="Tetracycline Repressor, domain 2"/>
    <property type="match status" value="1"/>
</dbReference>
<keyword evidence="7" id="KW-1185">Reference proteome</keyword>
<keyword evidence="3" id="KW-0804">Transcription</keyword>
<dbReference type="InterPro" id="IPR050109">
    <property type="entry name" value="HTH-type_TetR-like_transc_reg"/>
</dbReference>
<dbReference type="Proteomes" id="UP000704176">
    <property type="component" value="Unassembled WGS sequence"/>
</dbReference>
<dbReference type="EMBL" id="JAIRBM010000005">
    <property type="protein sequence ID" value="MBZ6076351.1"/>
    <property type="molecule type" value="Genomic_DNA"/>
</dbReference>
<evidence type="ECO:0000313" key="6">
    <source>
        <dbReference type="EMBL" id="MBZ6076351.1"/>
    </source>
</evidence>
<dbReference type="InterPro" id="IPR009057">
    <property type="entry name" value="Homeodomain-like_sf"/>
</dbReference>
<evidence type="ECO:0000259" key="5">
    <source>
        <dbReference type="PROSITE" id="PS50977"/>
    </source>
</evidence>
<dbReference type="Pfam" id="PF00440">
    <property type="entry name" value="TetR_N"/>
    <property type="match status" value="1"/>
</dbReference>
<accession>A0ABS7VMG5</accession>
<protein>
    <submittedName>
        <fullName evidence="6">TetR/AcrR family transcriptional regulator</fullName>
    </submittedName>
</protein>
<dbReference type="PROSITE" id="PS50977">
    <property type="entry name" value="HTH_TETR_2"/>
    <property type="match status" value="1"/>
</dbReference>
<dbReference type="InterPro" id="IPR001647">
    <property type="entry name" value="HTH_TetR"/>
</dbReference>
<dbReference type="PANTHER" id="PTHR30055:SF238">
    <property type="entry name" value="MYCOFACTOCIN BIOSYNTHESIS TRANSCRIPTIONAL REGULATOR MFTR-RELATED"/>
    <property type="match status" value="1"/>
</dbReference>
<evidence type="ECO:0000256" key="2">
    <source>
        <dbReference type="ARBA" id="ARBA00023125"/>
    </source>
</evidence>
<evidence type="ECO:0000256" key="1">
    <source>
        <dbReference type="ARBA" id="ARBA00023015"/>
    </source>
</evidence>
<proteinExistence type="predicted"/>
<keyword evidence="1" id="KW-0805">Transcription regulation</keyword>